<dbReference type="STRING" id="1314800.A0A1B7MHX7"/>
<keyword evidence="1" id="KW-1133">Transmembrane helix</keyword>
<evidence type="ECO:0000313" key="2">
    <source>
        <dbReference type="EMBL" id="OAX32199.1"/>
    </source>
</evidence>
<dbReference type="EMBL" id="KV449082">
    <property type="protein sequence ID" value="OAX32199.1"/>
    <property type="molecule type" value="Genomic_DNA"/>
</dbReference>
<accession>A0A1B7MHX7</accession>
<name>A0A1B7MHX7_9AGAM</name>
<keyword evidence="3" id="KW-1185">Reference proteome</keyword>
<organism evidence="2 3">
    <name type="scientific">Rhizopogon vinicolor AM-OR11-026</name>
    <dbReference type="NCBI Taxonomy" id="1314800"/>
    <lineage>
        <taxon>Eukaryota</taxon>
        <taxon>Fungi</taxon>
        <taxon>Dikarya</taxon>
        <taxon>Basidiomycota</taxon>
        <taxon>Agaricomycotina</taxon>
        <taxon>Agaricomycetes</taxon>
        <taxon>Agaricomycetidae</taxon>
        <taxon>Boletales</taxon>
        <taxon>Suillineae</taxon>
        <taxon>Rhizopogonaceae</taxon>
        <taxon>Rhizopogon</taxon>
    </lineage>
</organism>
<dbReference type="InParanoid" id="A0A1B7MHX7"/>
<dbReference type="Proteomes" id="UP000092154">
    <property type="component" value="Unassembled WGS sequence"/>
</dbReference>
<protein>
    <submittedName>
        <fullName evidence="2">Uncharacterized protein</fullName>
    </submittedName>
</protein>
<keyword evidence="1" id="KW-0472">Membrane</keyword>
<keyword evidence="1" id="KW-0812">Transmembrane</keyword>
<feature type="transmembrane region" description="Helical" evidence="1">
    <location>
        <begin position="80"/>
        <end position="98"/>
    </location>
</feature>
<proteinExistence type="predicted"/>
<evidence type="ECO:0000256" key="1">
    <source>
        <dbReference type="SAM" id="Phobius"/>
    </source>
</evidence>
<dbReference type="AlphaFoldDB" id="A0A1B7MHX7"/>
<feature type="transmembrane region" description="Helical" evidence="1">
    <location>
        <begin position="12"/>
        <end position="33"/>
    </location>
</feature>
<dbReference type="OrthoDB" id="3046149at2759"/>
<evidence type="ECO:0000313" key="3">
    <source>
        <dbReference type="Proteomes" id="UP000092154"/>
    </source>
</evidence>
<reference evidence="2 3" key="1">
    <citation type="submission" date="2016-06" db="EMBL/GenBank/DDBJ databases">
        <title>Comparative genomics of the ectomycorrhizal sister species Rhizopogon vinicolor and Rhizopogon vesiculosus (Basidiomycota: Boletales) reveals a divergence of the mating type B locus.</title>
        <authorList>
            <consortium name="DOE Joint Genome Institute"/>
            <person name="Mujic A.B."/>
            <person name="Kuo A."/>
            <person name="Tritt A."/>
            <person name="Lipzen A."/>
            <person name="Chen C."/>
            <person name="Johnson J."/>
            <person name="Sharma A."/>
            <person name="Barry K."/>
            <person name="Grigoriev I.V."/>
            <person name="Spatafora J.W."/>
        </authorList>
    </citation>
    <scope>NUCLEOTIDE SEQUENCE [LARGE SCALE GENOMIC DNA]</scope>
    <source>
        <strain evidence="2 3">AM-OR11-026</strain>
    </source>
</reference>
<sequence>MHVSNSIVEDPIPNLLVDFILCFLSFITFVFGLTSAVQILQHGDLIASASPSMAISASVDSSTRRILIRDYRLSLSSARGFATAANIIISIAMCWSLRPTCYPDMLMLASRIAGCNQLPTTRRQACGSAGKYCCGVYQPWLGIGCRSVGVHCNSRWMPGKQTLNNVIDSVYRITKIALQMATYRVCVNTLLGLLNAREARRGVGFNAEQALSYRNDSSNNHDGLPTLRFRRPMNTRAPDLRLSYYQTQQTIAISRQYMDSGAIDIEETSKPSEHEENTVCFIHGIEDTPLSHLS</sequence>
<gene>
    <name evidence="2" type="ORF">K503DRAFT_860424</name>
</gene>